<evidence type="ECO:0000313" key="1">
    <source>
        <dbReference type="EMBL" id="MFB9136814.1"/>
    </source>
</evidence>
<keyword evidence="2" id="KW-1185">Reference proteome</keyword>
<proteinExistence type="predicted"/>
<dbReference type="Pfam" id="PF10719">
    <property type="entry name" value="ComFB"/>
    <property type="match status" value="1"/>
</dbReference>
<dbReference type="RefSeq" id="WP_390195319.1">
    <property type="nucleotide sequence ID" value="NZ_JBHMEP010000007.1"/>
</dbReference>
<gene>
    <name evidence="1" type="ORF">ACFFUV_17740</name>
</gene>
<evidence type="ECO:0000313" key="2">
    <source>
        <dbReference type="Proteomes" id="UP001589645"/>
    </source>
</evidence>
<organism evidence="1 2">
    <name type="scientific">Vibrio olivae</name>
    <dbReference type="NCBI Taxonomy" id="1243002"/>
    <lineage>
        <taxon>Bacteria</taxon>
        <taxon>Pseudomonadati</taxon>
        <taxon>Pseudomonadota</taxon>
        <taxon>Gammaproteobacteria</taxon>
        <taxon>Vibrionales</taxon>
        <taxon>Vibrionaceae</taxon>
        <taxon>Vibrio</taxon>
    </lineage>
</organism>
<name>A0ABV5HRS8_9VIBR</name>
<dbReference type="Proteomes" id="UP001589645">
    <property type="component" value="Unassembled WGS sequence"/>
</dbReference>
<sequence>MQIGSDVHNYMETLVGQVLAGDDYVLRFTHEQLSDLACLALNRVRPVYIRYDIDFLSALPEERLVVLKQHVDKAIAAATEMIVDDRRKNRDDDGIEVIHGSQYAEEDSELEWYEKPLIGSK</sequence>
<dbReference type="InterPro" id="IPR019657">
    <property type="entry name" value="ComFB"/>
</dbReference>
<protein>
    <submittedName>
        <fullName evidence="1">Late competence development ComFB family protein</fullName>
    </submittedName>
</protein>
<comment type="caution">
    <text evidence="1">The sequence shown here is derived from an EMBL/GenBank/DDBJ whole genome shotgun (WGS) entry which is preliminary data.</text>
</comment>
<accession>A0ABV5HRS8</accession>
<reference evidence="1 2" key="1">
    <citation type="submission" date="2024-09" db="EMBL/GenBank/DDBJ databases">
        <authorList>
            <person name="Sun Q."/>
            <person name="Mori K."/>
        </authorList>
    </citation>
    <scope>NUCLEOTIDE SEQUENCE [LARGE SCALE GENOMIC DNA]</scope>
    <source>
        <strain evidence="1 2">CECT 8064</strain>
    </source>
</reference>
<dbReference type="EMBL" id="JBHMEP010000007">
    <property type="protein sequence ID" value="MFB9136814.1"/>
    <property type="molecule type" value="Genomic_DNA"/>
</dbReference>